<keyword evidence="2" id="KW-1185">Reference proteome</keyword>
<dbReference type="AlphaFoldDB" id="A0AAE1D5C5"/>
<comment type="caution">
    <text evidence="1">The sequence shown here is derived from an EMBL/GenBank/DDBJ whole genome shotgun (WGS) entry which is preliminary data.</text>
</comment>
<name>A0AAE1D5C5_9GAST</name>
<dbReference type="EMBL" id="JAWDGP010005302">
    <property type="protein sequence ID" value="KAK3757966.1"/>
    <property type="molecule type" value="Genomic_DNA"/>
</dbReference>
<evidence type="ECO:0000313" key="1">
    <source>
        <dbReference type="EMBL" id="KAK3757966.1"/>
    </source>
</evidence>
<dbReference type="Proteomes" id="UP001283361">
    <property type="component" value="Unassembled WGS sequence"/>
</dbReference>
<gene>
    <name evidence="1" type="ORF">RRG08_058280</name>
</gene>
<evidence type="ECO:0000313" key="2">
    <source>
        <dbReference type="Proteomes" id="UP001283361"/>
    </source>
</evidence>
<reference evidence="1" key="1">
    <citation type="journal article" date="2023" name="G3 (Bethesda)">
        <title>A reference genome for the long-term kleptoplast-retaining sea slug Elysia crispata morphotype clarki.</title>
        <authorList>
            <person name="Eastman K.E."/>
            <person name="Pendleton A.L."/>
            <person name="Shaikh M.A."/>
            <person name="Suttiyut T."/>
            <person name="Ogas R."/>
            <person name="Tomko P."/>
            <person name="Gavelis G."/>
            <person name="Widhalm J.R."/>
            <person name="Wisecaver J.H."/>
        </authorList>
    </citation>
    <scope>NUCLEOTIDE SEQUENCE</scope>
    <source>
        <strain evidence="1">ECLA1</strain>
    </source>
</reference>
<proteinExistence type="predicted"/>
<accession>A0AAE1D5C5</accession>
<organism evidence="1 2">
    <name type="scientific">Elysia crispata</name>
    <name type="common">lettuce slug</name>
    <dbReference type="NCBI Taxonomy" id="231223"/>
    <lineage>
        <taxon>Eukaryota</taxon>
        <taxon>Metazoa</taxon>
        <taxon>Spiralia</taxon>
        <taxon>Lophotrochozoa</taxon>
        <taxon>Mollusca</taxon>
        <taxon>Gastropoda</taxon>
        <taxon>Heterobranchia</taxon>
        <taxon>Euthyneura</taxon>
        <taxon>Panpulmonata</taxon>
        <taxon>Sacoglossa</taxon>
        <taxon>Placobranchoidea</taxon>
        <taxon>Plakobranchidae</taxon>
        <taxon>Elysia</taxon>
    </lineage>
</organism>
<protein>
    <submittedName>
        <fullName evidence="1">Uncharacterized protein</fullName>
    </submittedName>
</protein>
<sequence length="119" mass="13051">MYGLAGPKEDNVACESSETLTQHGLFNELISLLGEDGGCDGTLQSFDLYRRMGTYKTRAGQADGKRREWDKRNVCVGRTKSARMARQWVVLCPSVAVVCVVSKRGSNAPSPILVRSQGR</sequence>